<reference evidence="2 3" key="1">
    <citation type="submission" date="2019-04" db="EMBL/GenBank/DDBJ databases">
        <title>Alteromonas portus sp. nov., an alginate lyase-excreting marine bacterium.</title>
        <authorList>
            <person name="Huang H."/>
            <person name="Mo K."/>
            <person name="Bao S."/>
        </authorList>
    </citation>
    <scope>NUCLEOTIDE SEQUENCE [LARGE SCALE GENOMIC DNA]</scope>
    <source>
        <strain evidence="2 3">HB161718</strain>
    </source>
</reference>
<organism evidence="2 3">
    <name type="scientific">Alteromonas portus</name>
    <dbReference type="NCBI Taxonomy" id="2565549"/>
    <lineage>
        <taxon>Bacteria</taxon>
        <taxon>Pseudomonadati</taxon>
        <taxon>Pseudomonadota</taxon>
        <taxon>Gammaproteobacteria</taxon>
        <taxon>Alteromonadales</taxon>
        <taxon>Alteromonadaceae</taxon>
        <taxon>Alteromonas/Salinimonas group</taxon>
        <taxon>Alteromonas</taxon>
    </lineage>
</organism>
<dbReference type="OrthoDB" id="9794834at2"/>
<dbReference type="InterPro" id="IPR052345">
    <property type="entry name" value="Rad_response_metalloprotease"/>
</dbReference>
<dbReference type="PANTHER" id="PTHR43236:SF2">
    <property type="entry name" value="BLL0069 PROTEIN"/>
    <property type="match status" value="1"/>
</dbReference>
<dbReference type="Pfam" id="PF06114">
    <property type="entry name" value="Peptidase_M78"/>
    <property type="match status" value="1"/>
</dbReference>
<dbReference type="Proteomes" id="UP000305471">
    <property type="component" value="Unassembled WGS sequence"/>
</dbReference>
<dbReference type="EMBL" id="SWCO01000007">
    <property type="protein sequence ID" value="TKB02550.1"/>
    <property type="molecule type" value="Genomic_DNA"/>
</dbReference>
<dbReference type="RefSeq" id="WP_136782384.1">
    <property type="nucleotide sequence ID" value="NZ_SWCO01000007.1"/>
</dbReference>
<dbReference type="InterPro" id="IPR010359">
    <property type="entry name" value="IrrE_HExxH"/>
</dbReference>
<sequence>MQINLNLLELADYETAQDITEEIFNQNPNVKFPINLEHIASQVGISDIQYLPLEGIEGALIANDVKSEGIIAISENIIPTKRRFTLAHELGHFLIPRHGHRMQCTVKDMAKRDAHNEYVDMEAEANLFASLLLMPPKLINERQLISASSNIQNIVDLKSTFDVSLQACANNYINLHQDHLAVVYTYNRTILYGLNCDSNPFWLVANKSSSVPADSQLAKINLNSSEKFHSNEVRLSTWFSVKQESCIGKTILEETFVQENGYATTLLKVMDLKNT</sequence>
<gene>
    <name evidence="2" type="ORF">E5672_11820</name>
</gene>
<comment type="caution">
    <text evidence="2">The sequence shown here is derived from an EMBL/GenBank/DDBJ whole genome shotgun (WGS) entry which is preliminary data.</text>
</comment>
<feature type="domain" description="IrrE N-terminal-like" evidence="1">
    <location>
        <begin position="47"/>
        <end position="169"/>
    </location>
</feature>
<dbReference type="AlphaFoldDB" id="A0A4U0ZHP0"/>
<keyword evidence="3" id="KW-1185">Reference proteome</keyword>
<evidence type="ECO:0000259" key="1">
    <source>
        <dbReference type="Pfam" id="PF06114"/>
    </source>
</evidence>
<dbReference type="PANTHER" id="PTHR43236">
    <property type="entry name" value="ANTITOXIN HIGA1"/>
    <property type="match status" value="1"/>
</dbReference>
<protein>
    <submittedName>
        <fullName evidence="2">ImmA/IrrE family metallo-endopeptidase</fullName>
    </submittedName>
</protein>
<dbReference type="Gene3D" id="1.10.10.2910">
    <property type="match status" value="1"/>
</dbReference>
<evidence type="ECO:0000313" key="2">
    <source>
        <dbReference type="EMBL" id="TKB02550.1"/>
    </source>
</evidence>
<proteinExistence type="predicted"/>
<name>A0A4U0ZHP0_9ALTE</name>
<evidence type="ECO:0000313" key="3">
    <source>
        <dbReference type="Proteomes" id="UP000305471"/>
    </source>
</evidence>
<accession>A0A4U0ZHP0</accession>